<evidence type="ECO:0000313" key="2">
    <source>
        <dbReference type="Proteomes" id="UP000006671"/>
    </source>
</evidence>
<dbReference type="EMBL" id="GG738884">
    <property type="protein sequence ID" value="EFC41744.1"/>
    <property type="molecule type" value="Genomic_DNA"/>
</dbReference>
<dbReference type="VEuPathDB" id="AmoebaDB:NAEGRDRAFT_58759"/>
<name>D2VNI9_NAEGR</name>
<dbReference type="InParanoid" id="D2VNI9"/>
<protein>
    <submittedName>
        <fullName evidence="1">Uncharacterized protein</fullName>
    </submittedName>
</protein>
<sequence length="356" mass="41146">MMLRPIHDTYKTEHATTENHTLEVYNYPEMTFLKKVECKGMIVDIEKYIPEKVQFIPGQYFRNYSDFYIVDRWNRHVLKLGSTLEFVNFLTLEQEAIKIITGPVSPYFLVQFKDWKIVDLSGKLQTTLNYPQVEIKCGSATNTGIVLVDKFDNIHVYESSEYIKRELGINSTLENDHILGPKFESVTKSVMGPIADVQCGFFHCVFRTWDGRVFAAGFDNLNQITFGINMDGQPNFMEQSNLLNLDSCIRIGCFSRGHYLINAKNDVFFVAEMFGDFKTAFTHKKYSFVQVMNLDEIAVRTRELRNGAAYNSVVNAGWHCCVAFDHRHSEKPSRFRNRLYDCYTGCKVSDISISFQ</sequence>
<organism evidence="2">
    <name type="scientific">Naegleria gruberi</name>
    <name type="common">Amoeba</name>
    <dbReference type="NCBI Taxonomy" id="5762"/>
    <lineage>
        <taxon>Eukaryota</taxon>
        <taxon>Discoba</taxon>
        <taxon>Heterolobosea</taxon>
        <taxon>Tetramitia</taxon>
        <taxon>Eutetramitia</taxon>
        <taxon>Vahlkampfiidae</taxon>
        <taxon>Naegleria</taxon>
    </lineage>
</organism>
<dbReference type="Gene3D" id="2.130.10.30">
    <property type="entry name" value="Regulator of chromosome condensation 1/beta-lactamase-inhibitor protein II"/>
    <property type="match status" value="1"/>
</dbReference>
<reference evidence="1 2" key="1">
    <citation type="journal article" date="2010" name="Cell">
        <title>The genome of Naegleria gruberi illuminates early eukaryotic versatility.</title>
        <authorList>
            <person name="Fritz-Laylin L.K."/>
            <person name="Prochnik S.E."/>
            <person name="Ginger M.L."/>
            <person name="Dacks J.B."/>
            <person name="Carpenter M.L."/>
            <person name="Field M.C."/>
            <person name="Kuo A."/>
            <person name="Paredez A."/>
            <person name="Chapman J."/>
            <person name="Pham J."/>
            <person name="Shu S."/>
            <person name="Neupane R."/>
            <person name="Cipriano M."/>
            <person name="Mancuso J."/>
            <person name="Tu H."/>
            <person name="Salamov A."/>
            <person name="Lindquist E."/>
            <person name="Shapiro H."/>
            <person name="Lucas S."/>
            <person name="Grigoriev I.V."/>
            <person name="Cande W.Z."/>
            <person name="Fulton C."/>
            <person name="Rokhsar D.S."/>
            <person name="Dawson S.C."/>
        </authorList>
    </citation>
    <scope>NUCLEOTIDE SEQUENCE [LARGE SCALE GENOMIC DNA]</scope>
    <source>
        <strain evidence="1 2">NEG-M</strain>
    </source>
</reference>
<proteinExistence type="predicted"/>
<keyword evidence="2" id="KW-1185">Reference proteome</keyword>
<dbReference type="Proteomes" id="UP000006671">
    <property type="component" value="Unassembled WGS sequence"/>
</dbReference>
<evidence type="ECO:0000313" key="1">
    <source>
        <dbReference type="EMBL" id="EFC41744.1"/>
    </source>
</evidence>
<gene>
    <name evidence="1" type="ORF">NAEGRDRAFT_58759</name>
</gene>
<dbReference type="InterPro" id="IPR009091">
    <property type="entry name" value="RCC1/BLIP-II"/>
</dbReference>
<dbReference type="GeneID" id="8855047"/>
<dbReference type="AlphaFoldDB" id="D2VNI9"/>
<dbReference type="RefSeq" id="XP_002674488.1">
    <property type="nucleotide sequence ID" value="XM_002674442.1"/>
</dbReference>
<accession>D2VNI9</accession>
<dbReference type="KEGG" id="ngr:NAEGRDRAFT_58759"/>
<dbReference type="SUPFAM" id="SSF50985">
    <property type="entry name" value="RCC1/BLIP-II"/>
    <property type="match status" value="1"/>
</dbReference>